<keyword evidence="4" id="KW-0830">Ubiquinone</keyword>
<evidence type="ECO:0000313" key="5">
    <source>
        <dbReference type="Proteomes" id="UP000033934"/>
    </source>
</evidence>
<proteinExistence type="predicted"/>
<dbReference type="InterPro" id="IPR037024">
    <property type="entry name" value="NiFe_Hase_small_N_sf"/>
</dbReference>
<protein>
    <submittedName>
        <fullName evidence="4">NADH ubiquinone oxidoreductase, 20 Kd subunit family</fullName>
    </submittedName>
</protein>
<organism evidence="4 5">
    <name type="scientific">Berkelbacteria bacterium GW2011_GWA2_38_9</name>
    <dbReference type="NCBI Taxonomy" id="1618334"/>
    <lineage>
        <taxon>Bacteria</taxon>
        <taxon>Candidatus Berkelbacteria</taxon>
    </lineage>
</organism>
<dbReference type="PANTHER" id="PTHR42845:SF2">
    <property type="entry name" value="F420-NON-REDUCING HYDROGENASE VHU SUBUNIT G"/>
    <property type="match status" value="1"/>
</dbReference>
<evidence type="ECO:0000256" key="1">
    <source>
        <dbReference type="ARBA" id="ARBA00023002"/>
    </source>
</evidence>
<evidence type="ECO:0000259" key="3">
    <source>
        <dbReference type="Pfam" id="PF01058"/>
    </source>
</evidence>
<dbReference type="PANTHER" id="PTHR42845">
    <property type="entry name" value="COENZYME F420-REDUCING HYDROGENASE, GAMMA SUBUNIT"/>
    <property type="match status" value="1"/>
</dbReference>
<keyword evidence="1" id="KW-0560">Oxidoreductase</keyword>
<dbReference type="SUPFAM" id="SSF56770">
    <property type="entry name" value="HydA/Nqo6-like"/>
    <property type="match status" value="1"/>
</dbReference>
<dbReference type="InterPro" id="IPR051349">
    <property type="entry name" value="Hydrogenase_assoc-protein"/>
</dbReference>
<keyword evidence="2" id="KW-0472">Membrane</keyword>
<sequence>QTLNFKGPYDVALIEGTPIRPAEIEQLKSIRKKSKFLIALGACATLGGIPAIIEKEERESLYKKIYGADYKPVGTDAQPLSKYVEIDYLLHGCPVSLSELERVLDDLLLGKKPKPPTTRVCFECKLNENPCRLLEKKICLGPITRSGCNAICVTSGSPCYGCLGPASDAAVDNLKQILTKFASDEEIEKSFEMFLNRKKEVWKI</sequence>
<name>A0A0G0NQW8_9BACT</name>
<dbReference type="AlphaFoldDB" id="A0A0G0NQW8"/>
<feature type="transmembrane region" description="Helical" evidence="2">
    <location>
        <begin position="36"/>
        <end position="53"/>
    </location>
</feature>
<accession>A0A0G0NQW8</accession>
<dbReference type="EMBL" id="LBVO01000036">
    <property type="protein sequence ID" value="KKQ88279.1"/>
    <property type="molecule type" value="Genomic_DNA"/>
</dbReference>
<gene>
    <name evidence="4" type="ORF">UT11_C0036G0001</name>
</gene>
<evidence type="ECO:0000256" key="2">
    <source>
        <dbReference type="SAM" id="Phobius"/>
    </source>
</evidence>
<dbReference type="GO" id="GO:0051536">
    <property type="term" value="F:iron-sulfur cluster binding"/>
    <property type="evidence" value="ECO:0007669"/>
    <property type="project" value="InterPro"/>
</dbReference>
<keyword evidence="2" id="KW-0812">Transmembrane</keyword>
<dbReference type="Proteomes" id="UP000033934">
    <property type="component" value="Unassembled WGS sequence"/>
</dbReference>
<evidence type="ECO:0000313" key="4">
    <source>
        <dbReference type="EMBL" id="KKQ88279.1"/>
    </source>
</evidence>
<feature type="domain" description="NADH:ubiquinone oxidoreductase-like 20kDa subunit" evidence="3">
    <location>
        <begin position="8"/>
        <end position="104"/>
    </location>
</feature>
<feature type="non-terminal residue" evidence="4">
    <location>
        <position position="1"/>
    </location>
</feature>
<keyword evidence="2" id="KW-1133">Transmembrane helix</keyword>
<dbReference type="Pfam" id="PF01058">
    <property type="entry name" value="Oxidored_q6"/>
    <property type="match status" value="1"/>
</dbReference>
<dbReference type="Gene3D" id="3.40.50.700">
    <property type="entry name" value="NADH:ubiquinone oxidoreductase-like, 20kDa subunit"/>
    <property type="match status" value="1"/>
</dbReference>
<dbReference type="GO" id="GO:0016491">
    <property type="term" value="F:oxidoreductase activity"/>
    <property type="evidence" value="ECO:0007669"/>
    <property type="project" value="UniProtKB-KW"/>
</dbReference>
<dbReference type="InterPro" id="IPR006137">
    <property type="entry name" value="NADH_UbQ_OxRdtase-like_20kDa"/>
</dbReference>
<reference evidence="4 5" key="1">
    <citation type="journal article" date="2015" name="Nature">
        <title>rRNA introns, odd ribosomes, and small enigmatic genomes across a large radiation of phyla.</title>
        <authorList>
            <person name="Brown C.T."/>
            <person name="Hug L.A."/>
            <person name="Thomas B.C."/>
            <person name="Sharon I."/>
            <person name="Castelle C.J."/>
            <person name="Singh A."/>
            <person name="Wilkins M.J."/>
            <person name="Williams K.H."/>
            <person name="Banfield J.F."/>
        </authorList>
    </citation>
    <scope>NUCLEOTIDE SEQUENCE [LARGE SCALE GENOMIC DNA]</scope>
</reference>
<comment type="caution">
    <text evidence="4">The sequence shown here is derived from an EMBL/GenBank/DDBJ whole genome shotgun (WGS) entry which is preliminary data.</text>
</comment>